<keyword evidence="1" id="KW-0140">cGMP</keyword>
<dbReference type="InterPro" id="IPR023174">
    <property type="entry name" value="PDEase_CS"/>
</dbReference>
<gene>
    <name evidence="6" type="ORF">BpHYR1_028997</name>
</gene>
<comment type="cofactor">
    <cofactor evidence="4">
        <name>a divalent metal cation</name>
        <dbReference type="ChEBI" id="CHEBI:60240"/>
    </cofactor>
    <text evidence="4">Binds 2 divalent metal cations per subunit. Site 1 may preferentially bind zinc ions, while site 2 has a preference for magnesium and/or manganese ions.</text>
</comment>
<keyword evidence="7" id="KW-1185">Reference proteome</keyword>
<proteinExistence type="inferred from homology"/>
<dbReference type="OrthoDB" id="74705at2759"/>
<dbReference type="GO" id="GO:0046872">
    <property type="term" value="F:metal ion binding"/>
    <property type="evidence" value="ECO:0007669"/>
    <property type="project" value="UniProtKB-KW"/>
</dbReference>
<dbReference type="PROSITE" id="PS51845">
    <property type="entry name" value="PDEASE_I_2"/>
    <property type="match status" value="1"/>
</dbReference>
<evidence type="ECO:0000313" key="7">
    <source>
        <dbReference type="Proteomes" id="UP000276133"/>
    </source>
</evidence>
<name>A0A3M7SWH0_BRAPC</name>
<dbReference type="Gene3D" id="1.10.1300.10">
    <property type="entry name" value="3'5'-cyclic nucleotide phosphodiesterase, catalytic domain"/>
    <property type="match status" value="1"/>
</dbReference>
<dbReference type="InterPro" id="IPR003018">
    <property type="entry name" value="GAF"/>
</dbReference>
<dbReference type="SMART" id="SM00065">
    <property type="entry name" value="GAF"/>
    <property type="match status" value="1"/>
</dbReference>
<comment type="similarity">
    <text evidence="4">Belongs to the cyclic nucleotide phosphodiesterase family.</text>
</comment>
<dbReference type="PANTHER" id="PTHR11347">
    <property type="entry name" value="CYCLIC NUCLEOTIDE PHOSPHODIESTERASE"/>
    <property type="match status" value="1"/>
</dbReference>
<dbReference type="Proteomes" id="UP000276133">
    <property type="component" value="Unassembled WGS sequence"/>
</dbReference>
<comment type="caution">
    <text evidence="6">The sequence shown here is derived from an EMBL/GenBank/DDBJ whole genome shotgun (WGS) entry which is preliminary data.</text>
</comment>
<keyword evidence="3 4" id="KW-0378">Hydrolase</keyword>
<dbReference type="InterPro" id="IPR036971">
    <property type="entry name" value="PDEase_catalytic_dom_sf"/>
</dbReference>
<dbReference type="InterPro" id="IPR003607">
    <property type="entry name" value="HD/PDEase_dom"/>
</dbReference>
<keyword evidence="2 4" id="KW-0479">Metal-binding</keyword>
<evidence type="ECO:0000256" key="4">
    <source>
        <dbReference type="RuleBase" id="RU363067"/>
    </source>
</evidence>
<dbReference type="STRING" id="10195.A0A3M7SWH0"/>
<dbReference type="InterPro" id="IPR029016">
    <property type="entry name" value="GAF-like_dom_sf"/>
</dbReference>
<dbReference type="SUPFAM" id="SSF55781">
    <property type="entry name" value="GAF domain-like"/>
    <property type="match status" value="2"/>
</dbReference>
<dbReference type="InterPro" id="IPR002073">
    <property type="entry name" value="PDEase_catalytic_dom"/>
</dbReference>
<organism evidence="6 7">
    <name type="scientific">Brachionus plicatilis</name>
    <name type="common">Marine rotifer</name>
    <name type="synonym">Brachionus muelleri</name>
    <dbReference type="NCBI Taxonomy" id="10195"/>
    <lineage>
        <taxon>Eukaryota</taxon>
        <taxon>Metazoa</taxon>
        <taxon>Spiralia</taxon>
        <taxon>Gnathifera</taxon>
        <taxon>Rotifera</taxon>
        <taxon>Eurotatoria</taxon>
        <taxon>Monogononta</taxon>
        <taxon>Pseudotrocha</taxon>
        <taxon>Ploima</taxon>
        <taxon>Brachionidae</taxon>
        <taxon>Brachionus</taxon>
    </lineage>
</organism>
<dbReference type="SUPFAM" id="SSF109604">
    <property type="entry name" value="HD-domain/PDEase-like"/>
    <property type="match status" value="1"/>
</dbReference>
<reference evidence="6 7" key="1">
    <citation type="journal article" date="2018" name="Sci. Rep.">
        <title>Genomic signatures of local adaptation to the degree of environmental predictability in rotifers.</title>
        <authorList>
            <person name="Franch-Gras L."/>
            <person name="Hahn C."/>
            <person name="Garcia-Roger E.M."/>
            <person name="Carmona M.J."/>
            <person name="Serra M."/>
            <person name="Gomez A."/>
        </authorList>
    </citation>
    <scope>NUCLEOTIDE SEQUENCE [LARGE SCALE GENOMIC DNA]</scope>
    <source>
        <strain evidence="6">HYR1</strain>
    </source>
</reference>
<protein>
    <recommendedName>
        <fullName evidence="4">Phosphodiesterase</fullName>
        <ecNumber evidence="4">3.1.4.-</ecNumber>
    </recommendedName>
</protein>
<dbReference type="AlphaFoldDB" id="A0A3M7SWH0"/>
<evidence type="ECO:0000256" key="3">
    <source>
        <dbReference type="ARBA" id="ARBA00022801"/>
    </source>
</evidence>
<dbReference type="Pfam" id="PF01590">
    <property type="entry name" value="GAF"/>
    <property type="match status" value="1"/>
</dbReference>
<evidence type="ECO:0000313" key="6">
    <source>
        <dbReference type="EMBL" id="RNA40027.1"/>
    </source>
</evidence>
<dbReference type="Pfam" id="PF00233">
    <property type="entry name" value="PDEase_I"/>
    <property type="match status" value="1"/>
</dbReference>
<dbReference type="GO" id="GO:0004114">
    <property type="term" value="F:3',5'-cyclic-nucleotide phosphodiesterase activity"/>
    <property type="evidence" value="ECO:0007669"/>
    <property type="project" value="InterPro"/>
</dbReference>
<sequence length="436" mass="50920">MVIFTFFAHDSNIDLVKSMHYDLVFEKRTDIKINSILCIPIKNADQEVIGMVQLANKIDNNGRFCSSDLQILKHYIEYCGTILVKSQMYYLCAYEYERCQCLLEVLHGLFKEQTDLEKIFYTIIEKAQILLKCENCLILIQTDLGESEEKKSFDVYQIDVKPKHSVLDNQVVISHDLVNYVLTTGESVNLKSPYSDPRFDPNVDLGFDFLTNTKLLMPIKNLNGEPIGCIRVLNRIDNQPFDENDEQLLEAFCIFCGLGITNTLMFRKLEKSVAEKSVAFDVLSYHANYPKIEMEAFVEKLPPNERFFTINPMIHVDYLCSYRFDDFSLNQDEMVVASYEMFKRLGLIKSFKIDKKTLFQFLLTVRKNYRDVEFHNWSHAFNVCQNMFAIFMVRKIRNQNSKISKYLQDTEKMALMVGCLCHDLDHRGTNNLFQIE</sequence>
<dbReference type="PROSITE" id="PS00126">
    <property type="entry name" value="PDEASE_I_1"/>
    <property type="match status" value="1"/>
</dbReference>
<dbReference type="EC" id="3.1.4.-" evidence="4"/>
<evidence type="ECO:0000259" key="5">
    <source>
        <dbReference type="PROSITE" id="PS51845"/>
    </source>
</evidence>
<evidence type="ECO:0000256" key="1">
    <source>
        <dbReference type="ARBA" id="ARBA00022535"/>
    </source>
</evidence>
<dbReference type="GO" id="GO:0007165">
    <property type="term" value="P:signal transduction"/>
    <property type="evidence" value="ECO:0007669"/>
    <property type="project" value="InterPro"/>
</dbReference>
<feature type="domain" description="PDEase" evidence="5">
    <location>
        <begin position="290"/>
        <end position="436"/>
    </location>
</feature>
<evidence type="ECO:0000256" key="2">
    <source>
        <dbReference type="ARBA" id="ARBA00022723"/>
    </source>
</evidence>
<dbReference type="CDD" id="cd00077">
    <property type="entry name" value="HDc"/>
    <property type="match status" value="1"/>
</dbReference>
<dbReference type="EMBL" id="REGN01000684">
    <property type="protein sequence ID" value="RNA40027.1"/>
    <property type="molecule type" value="Genomic_DNA"/>
</dbReference>
<accession>A0A3M7SWH0</accession>
<dbReference type="Gene3D" id="3.30.450.40">
    <property type="match status" value="2"/>
</dbReference>